<sequence>MAEHNKHRPAHGHVLFFFFPFYFSLFLLSHFLYNARPPRQPKIFPFLPFSSQKFSSSSSFYSLPYKYIY</sequence>
<name>A0ACB0YN04_MELEN</name>
<reference evidence="1" key="1">
    <citation type="submission" date="2023-11" db="EMBL/GenBank/DDBJ databases">
        <authorList>
            <person name="Poullet M."/>
        </authorList>
    </citation>
    <scope>NUCLEOTIDE SEQUENCE</scope>
    <source>
        <strain evidence="1">E1834</strain>
    </source>
</reference>
<proteinExistence type="predicted"/>
<evidence type="ECO:0000313" key="1">
    <source>
        <dbReference type="EMBL" id="CAK5054319.1"/>
    </source>
</evidence>
<comment type="caution">
    <text evidence="1">The sequence shown here is derived from an EMBL/GenBank/DDBJ whole genome shotgun (WGS) entry which is preliminary data.</text>
</comment>
<gene>
    <name evidence="1" type="ORF">MENTE1834_LOCUS14375</name>
</gene>
<accession>A0ACB0YN04</accession>
<dbReference type="Proteomes" id="UP001497535">
    <property type="component" value="Unassembled WGS sequence"/>
</dbReference>
<protein>
    <submittedName>
        <fullName evidence="1">Uncharacterized protein</fullName>
    </submittedName>
</protein>
<dbReference type="EMBL" id="CAVMJV010000015">
    <property type="protein sequence ID" value="CAK5054319.1"/>
    <property type="molecule type" value="Genomic_DNA"/>
</dbReference>
<keyword evidence="2" id="KW-1185">Reference proteome</keyword>
<organism evidence="1 2">
    <name type="scientific">Meloidogyne enterolobii</name>
    <name type="common">Root-knot nematode worm</name>
    <name type="synonym">Meloidogyne mayaguensis</name>
    <dbReference type="NCBI Taxonomy" id="390850"/>
    <lineage>
        <taxon>Eukaryota</taxon>
        <taxon>Metazoa</taxon>
        <taxon>Ecdysozoa</taxon>
        <taxon>Nematoda</taxon>
        <taxon>Chromadorea</taxon>
        <taxon>Rhabditida</taxon>
        <taxon>Tylenchina</taxon>
        <taxon>Tylenchomorpha</taxon>
        <taxon>Tylenchoidea</taxon>
        <taxon>Meloidogynidae</taxon>
        <taxon>Meloidogyninae</taxon>
        <taxon>Meloidogyne</taxon>
    </lineage>
</organism>
<evidence type="ECO:0000313" key="2">
    <source>
        <dbReference type="Proteomes" id="UP001497535"/>
    </source>
</evidence>